<dbReference type="EMBL" id="JANAVB010041620">
    <property type="protein sequence ID" value="KAJ6795889.1"/>
    <property type="molecule type" value="Genomic_DNA"/>
</dbReference>
<sequence>MCRSISLIRLLQLYSLSRHRYSCVHLTLAVSCVP</sequence>
<dbReference type="Proteomes" id="UP001140949">
    <property type="component" value="Unassembled WGS sequence"/>
</dbReference>
<reference evidence="1" key="1">
    <citation type="journal article" date="2023" name="GigaByte">
        <title>Genome assembly of the bearded iris, Iris pallida Lam.</title>
        <authorList>
            <person name="Bruccoleri R.E."/>
            <person name="Oakeley E.J."/>
            <person name="Faust A.M.E."/>
            <person name="Altorfer M."/>
            <person name="Dessus-Babus S."/>
            <person name="Burckhardt D."/>
            <person name="Oertli M."/>
            <person name="Naumann U."/>
            <person name="Petersen F."/>
            <person name="Wong J."/>
        </authorList>
    </citation>
    <scope>NUCLEOTIDE SEQUENCE</scope>
    <source>
        <strain evidence="1">GSM-AAB239-AS_SAM_17_03QT</strain>
    </source>
</reference>
<evidence type="ECO:0000313" key="2">
    <source>
        <dbReference type="Proteomes" id="UP001140949"/>
    </source>
</evidence>
<reference evidence="1" key="2">
    <citation type="submission" date="2023-04" db="EMBL/GenBank/DDBJ databases">
        <authorList>
            <person name="Bruccoleri R.E."/>
            <person name="Oakeley E.J."/>
            <person name="Faust A.-M."/>
            <person name="Dessus-Babus S."/>
            <person name="Altorfer M."/>
            <person name="Burckhardt D."/>
            <person name="Oertli M."/>
            <person name="Naumann U."/>
            <person name="Petersen F."/>
            <person name="Wong J."/>
        </authorList>
    </citation>
    <scope>NUCLEOTIDE SEQUENCE</scope>
    <source>
        <strain evidence="1">GSM-AAB239-AS_SAM_17_03QT</strain>
        <tissue evidence="1">Leaf</tissue>
    </source>
</reference>
<comment type="caution">
    <text evidence="1">The sequence shown here is derived from an EMBL/GenBank/DDBJ whole genome shotgun (WGS) entry which is preliminary data.</text>
</comment>
<organism evidence="1 2">
    <name type="scientific">Iris pallida</name>
    <name type="common">Sweet iris</name>
    <dbReference type="NCBI Taxonomy" id="29817"/>
    <lineage>
        <taxon>Eukaryota</taxon>
        <taxon>Viridiplantae</taxon>
        <taxon>Streptophyta</taxon>
        <taxon>Embryophyta</taxon>
        <taxon>Tracheophyta</taxon>
        <taxon>Spermatophyta</taxon>
        <taxon>Magnoliopsida</taxon>
        <taxon>Liliopsida</taxon>
        <taxon>Asparagales</taxon>
        <taxon>Iridaceae</taxon>
        <taxon>Iridoideae</taxon>
        <taxon>Irideae</taxon>
        <taxon>Iris</taxon>
    </lineage>
</organism>
<protein>
    <submittedName>
        <fullName evidence="1">Uncharacterized protein</fullName>
    </submittedName>
</protein>
<dbReference type="AlphaFoldDB" id="A0AAX6DW20"/>
<proteinExistence type="predicted"/>
<keyword evidence="2" id="KW-1185">Reference proteome</keyword>
<dbReference type="PROSITE" id="PS51257">
    <property type="entry name" value="PROKAR_LIPOPROTEIN"/>
    <property type="match status" value="1"/>
</dbReference>
<name>A0AAX6DW20_IRIPA</name>
<accession>A0AAX6DW20</accession>
<evidence type="ECO:0000313" key="1">
    <source>
        <dbReference type="EMBL" id="KAJ6795889.1"/>
    </source>
</evidence>
<gene>
    <name evidence="1" type="ORF">M6B38_223645</name>
</gene>